<evidence type="ECO:0000256" key="11">
    <source>
        <dbReference type="ARBA" id="ARBA00023136"/>
    </source>
</evidence>
<comment type="catalytic activity">
    <reaction evidence="13">
        <text>(5Z,8Z,11Z,14Z)-eicosatetraenoyl-CoA + H2O = (5Z,8Z,11Z,14Z)-eicosatetraenoate + CoA + H(+)</text>
        <dbReference type="Rhea" id="RHEA:40151"/>
        <dbReference type="ChEBI" id="CHEBI:15377"/>
        <dbReference type="ChEBI" id="CHEBI:15378"/>
        <dbReference type="ChEBI" id="CHEBI:32395"/>
        <dbReference type="ChEBI" id="CHEBI:57287"/>
        <dbReference type="ChEBI" id="CHEBI:57368"/>
    </reaction>
    <physiologicalReaction direction="left-to-right" evidence="13">
        <dbReference type="Rhea" id="RHEA:40152"/>
    </physiologicalReaction>
</comment>
<evidence type="ECO:0000256" key="8">
    <source>
        <dbReference type="ARBA" id="ARBA00022832"/>
    </source>
</evidence>
<feature type="domain" description="Thioesterase" evidence="24">
    <location>
        <begin position="72"/>
        <end position="123"/>
    </location>
</feature>
<evidence type="ECO:0000256" key="5">
    <source>
        <dbReference type="ARBA" id="ARBA00022490"/>
    </source>
</evidence>
<evidence type="ECO:0000256" key="14">
    <source>
        <dbReference type="ARBA" id="ARBA00037002"/>
    </source>
</evidence>
<comment type="catalytic activity">
    <reaction evidence="14">
        <text>(9Z)-octadecenoyl-CoA + H2O = (9Z)-octadecenoate + CoA + H(+)</text>
        <dbReference type="Rhea" id="RHEA:40139"/>
        <dbReference type="ChEBI" id="CHEBI:15377"/>
        <dbReference type="ChEBI" id="CHEBI:15378"/>
        <dbReference type="ChEBI" id="CHEBI:30823"/>
        <dbReference type="ChEBI" id="CHEBI:57287"/>
        <dbReference type="ChEBI" id="CHEBI:57387"/>
    </reaction>
    <physiologicalReaction direction="left-to-right" evidence="14">
        <dbReference type="Rhea" id="RHEA:40140"/>
    </physiologicalReaction>
</comment>
<evidence type="ECO:0000256" key="16">
    <source>
        <dbReference type="ARBA" id="ARBA00038848"/>
    </source>
</evidence>
<evidence type="ECO:0000313" key="25">
    <source>
        <dbReference type="EMBL" id="WYY05607.1"/>
    </source>
</evidence>
<organism evidence="25 26">
    <name type="scientific">Gordonia hydrophobica</name>
    <dbReference type="NCBI Taxonomy" id="40516"/>
    <lineage>
        <taxon>Bacteria</taxon>
        <taxon>Bacillati</taxon>
        <taxon>Actinomycetota</taxon>
        <taxon>Actinomycetes</taxon>
        <taxon>Mycobacteriales</taxon>
        <taxon>Gordoniaceae</taxon>
        <taxon>Gordonia</taxon>
    </lineage>
</organism>
<reference evidence="25 26" key="1">
    <citation type="journal article" date="2023" name="Virus Evol.">
        <title>Computational host range prediction-The good, the bad, and the ugly.</title>
        <authorList>
            <person name="Howell A.A."/>
            <person name="Versoza C.J."/>
            <person name="Pfeifer S.P."/>
        </authorList>
    </citation>
    <scope>NUCLEOTIDE SEQUENCE [LARGE SCALE GENOMIC DNA]</scope>
    <source>
        <strain evidence="25 26">1610/1b</strain>
    </source>
</reference>
<evidence type="ECO:0000256" key="17">
    <source>
        <dbReference type="ARBA" id="ARBA00040123"/>
    </source>
</evidence>
<dbReference type="Pfam" id="PF03061">
    <property type="entry name" value="4HBT"/>
    <property type="match status" value="1"/>
</dbReference>
<sequence length="173" mass="18358">MKTSFVLPTGIEPLTRHPNATRPGQKIDLHHSMCYGCGADAEVGLRIAVTAGEGLTATATMQVENWMQGGPGVIHGGVLSGAFDEVMGTVPLLLRRPVVTGHLAIDYAKPIPLGSTVHFGCEIIGGIGRKIYTRSYAHLGDPDAPVAGAHALFIVIDLEQHFADYRDKAVHPS</sequence>
<keyword evidence="11" id="KW-0472">Membrane</keyword>
<dbReference type="InterPro" id="IPR052365">
    <property type="entry name" value="THEM4/THEM5_acyl-CoA_thioest"/>
</dbReference>
<dbReference type="SUPFAM" id="SSF54637">
    <property type="entry name" value="Thioesterase/thiol ester dehydrase-isomerase"/>
    <property type="match status" value="1"/>
</dbReference>
<proteinExistence type="inferred from homology"/>
<evidence type="ECO:0000256" key="21">
    <source>
        <dbReference type="ARBA" id="ARBA00047969"/>
    </source>
</evidence>
<evidence type="ECO:0000256" key="18">
    <source>
        <dbReference type="ARBA" id="ARBA00043210"/>
    </source>
</evidence>
<dbReference type="RefSeq" id="WP_066165107.1">
    <property type="nucleotide sequence ID" value="NZ_CP136137.1"/>
</dbReference>
<dbReference type="EMBL" id="CP136137">
    <property type="protein sequence ID" value="WYY05607.1"/>
    <property type="molecule type" value="Genomic_DNA"/>
</dbReference>
<comment type="catalytic activity">
    <reaction evidence="23">
        <text>tetradecanoyl-CoA + H2O = tetradecanoate + CoA + H(+)</text>
        <dbReference type="Rhea" id="RHEA:40119"/>
        <dbReference type="ChEBI" id="CHEBI:15377"/>
        <dbReference type="ChEBI" id="CHEBI:15378"/>
        <dbReference type="ChEBI" id="CHEBI:30807"/>
        <dbReference type="ChEBI" id="CHEBI:57287"/>
        <dbReference type="ChEBI" id="CHEBI:57385"/>
    </reaction>
    <physiologicalReaction direction="left-to-right" evidence="23">
        <dbReference type="Rhea" id="RHEA:40120"/>
    </physiologicalReaction>
</comment>
<comment type="similarity">
    <text evidence="15">Belongs to the THEM4/THEM5 thioesterase family.</text>
</comment>
<comment type="catalytic activity">
    <reaction evidence="19">
        <text>octanoyl-CoA + H2O = octanoate + CoA + H(+)</text>
        <dbReference type="Rhea" id="RHEA:30143"/>
        <dbReference type="ChEBI" id="CHEBI:15377"/>
        <dbReference type="ChEBI" id="CHEBI:15378"/>
        <dbReference type="ChEBI" id="CHEBI:25646"/>
        <dbReference type="ChEBI" id="CHEBI:57287"/>
        <dbReference type="ChEBI" id="CHEBI:57386"/>
    </reaction>
    <physiologicalReaction direction="left-to-right" evidence="19">
        <dbReference type="Rhea" id="RHEA:30144"/>
    </physiologicalReaction>
</comment>
<evidence type="ECO:0000256" key="10">
    <source>
        <dbReference type="ARBA" id="ARBA00023098"/>
    </source>
</evidence>
<evidence type="ECO:0000256" key="7">
    <source>
        <dbReference type="ARBA" id="ARBA00022801"/>
    </source>
</evidence>
<dbReference type="EC" id="3.1.2.2" evidence="16"/>
<keyword evidence="26" id="KW-1185">Reference proteome</keyword>
<dbReference type="GO" id="GO:0016787">
    <property type="term" value="F:hydrolase activity"/>
    <property type="evidence" value="ECO:0007669"/>
    <property type="project" value="UniProtKB-KW"/>
</dbReference>
<dbReference type="InterPro" id="IPR029069">
    <property type="entry name" value="HotDog_dom_sf"/>
</dbReference>
<dbReference type="Proteomes" id="UP001479933">
    <property type="component" value="Chromosome"/>
</dbReference>
<evidence type="ECO:0000256" key="6">
    <source>
        <dbReference type="ARBA" id="ARBA00022703"/>
    </source>
</evidence>
<name>A0ABZ2TVV7_9ACTN</name>
<evidence type="ECO:0000256" key="1">
    <source>
        <dbReference type="ARBA" id="ARBA00004170"/>
    </source>
</evidence>
<evidence type="ECO:0000256" key="4">
    <source>
        <dbReference type="ARBA" id="ARBA00022475"/>
    </source>
</evidence>
<protein>
    <recommendedName>
        <fullName evidence="17">Acyl-coenzyme A thioesterase THEM4</fullName>
        <ecNumber evidence="16">3.1.2.2</ecNumber>
    </recommendedName>
    <alternativeName>
        <fullName evidence="18">Thioesterase superfamily member 4</fullName>
    </alternativeName>
</protein>
<keyword evidence="5" id="KW-0963">Cytoplasm</keyword>
<keyword evidence="12" id="KW-0966">Cell projection</keyword>
<dbReference type="InterPro" id="IPR006683">
    <property type="entry name" value="Thioestr_dom"/>
</dbReference>
<evidence type="ECO:0000256" key="22">
    <source>
        <dbReference type="ARBA" id="ARBA00048074"/>
    </source>
</evidence>
<dbReference type="PANTHER" id="PTHR12418">
    <property type="entry name" value="ACYL-COENZYME A THIOESTERASE THEM4"/>
    <property type="match status" value="1"/>
</dbReference>
<evidence type="ECO:0000256" key="19">
    <source>
        <dbReference type="ARBA" id="ARBA00047588"/>
    </source>
</evidence>
<evidence type="ECO:0000256" key="9">
    <source>
        <dbReference type="ARBA" id="ARBA00022946"/>
    </source>
</evidence>
<comment type="subcellular location">
    <subcellularLocation>
        <location evidence="3">Cell projection</location>
        <location evidence="3">Ruffle membrane</location>
    </subcellularLocation>
    <subcellularLocation>
        <location evidence="2">Cytoplasm</location>
    </subcellularLocation>
    <subcellularLocation>
        <location evidence="1">Membrane</location>
        <topology evidence="1">Peripheral membrane protein</topology>
    </subcellularLocation>
</comment>
<evidence type="ECO:0000256" key="13">
    <source>
        <dbReference type="ARBA" id="ARBA00035852"/>
    </source>
</evidence>
<dbReference type="PANTHER" id="PTHR12418:SF19">
    <property type="entry name" value="ACYL-COENZYME A THIOESTERASE THEM4"/>
    <property type="match status" value="1"/>
</dbReference>
<keyword evidence="7 25" id="KW-0378">Hydrolase</keyword>
<comment type="catalytic activity">
    <reaction evidence="22">
        <text>dodecanoyl-CoA + H2O = dodecanoate + CoA + H(+)</text>
        <dbReference type="Rhea" id="RHEA:30135"/>
        <dbReference type="ChEBI" id="CHEBI:15377"/>
        <dbReference type="ChEBI" id="CHEBI:15378"/>
        <dbReference type="ChEBI" id="CHEBI:18262"/>
        <dbReference type="ChEBI" id="CHEBI:57287"/>
        <dbReference type="ChEBI" id="CHEBI:57375"/>
    </reaction>
    <physiologicalReaction direction="left-to-right" evidence="22">
        <dbReference type="Rhea" id="RHEA:30136"/>
    </physiologicalReaction>
</comment>
<keyword evidence="8" id="KW-0276">Fatty acid metabolism</keyword>
<evidence type="ECO:0000259" key="24">
    <source>
        <dbReference type="Pfam" id="PF03061"/>
    </source>
</evidence>
<dbReference type="Gene3D" id="3.10.129.10">
    <property type="entry name" value="Hotdog Thioesterase"/>
    <property type="match status" value="1"/>
</dbReference>
<comment type="catalytic activity">
    <reaction evidence="21">
        <text>decanoyl-CoA + H2O = decanoate + CoA + H(+)</text>
        <dbReference type="Rhea" id="RHEA:40059"/>
        <dbReference type="ChEBI" id="CHEBI:15377"/>
        <dbReference type="ChEBI" id="CHEBI:15378"/>
        <dbReference type="ChEBI" id="CHEBI:27689"/>
        <dbReference type="ChEBI" id="CHEBI:57287"/>
        <dbReference type="ChEBI" id="CHEBI:61430"/>
    </reaction>
    <physiologicalReaction direction="left-to-right" evidence="21">
        <dbReference type="Rhea" id="RHEA:40060"/>
    </physiologicalReaction>
</comment>
<evidence type="ECO:0000256" key="3">
    <source>
        <dbReference type="ARBA" id="ARBA00004632"/>
    </source>
</evidence>
<keyword evidence="10" id="KW-0443">Lipid metabolism</keyword>
<evidence type="ECO:0000256" key="2">
    <source>
        <dbReference type="ARBA" id="ARBA00004496"/>
    </source>
</evidence>
<keyword evidence="9" id="KW-0809">Transit peptide</keyword>
<keyword evidence="4" id="KW-1003">Cell membrane</keyword>
<evidence type="ECO:0000313" key="26">
    <source>
        <dbReference type="Proteomes" id="UP001479933"/>
    </source>
</evidence>
<keyword evidence="6" id="KW-0053">Apoptosis</keyword>
<evidence type="ECO:0000256" key="15">
    <source>
        <dbReference type="ARBA" id="ARBA00038456"/>
    </source>
</evidence>
<evidence type="ECO:0000256" key="23">
    <source>
        <dbReference type="ARBA" id="ARBA00048180"/>
    </source>
</evidence>
<accession>A0ABZ2TVV7</accession>
<dbReference type="CDD" id="cd03443">
    <property type="entry name" value="PaaI_thioesterase"/>
    <property type="match status" value="1"/>
</dbReference>
<comment type="catalytic activity">
    <reaction evidence="20">
        <text>hexadecanoyl-CoA + H2O = hexadecanoate + CoA + H(+)</text>
        <dbReference type="Rhea" id="RHEA:16645"/>
        <dbReference type="ChEBI" id="CHEBI:7896"/>
        <dbReference type="ChEBI" id="CHEBI:15377"/>
        <dbReference type="ChEBI" id="CHEBI:15378"/>
        <dbReference type="ChEBI" id="CHEBI:57287"/>
        <dbReference type="ChEBI" id="CHEBI:57379"/>
        <dbReference type="EC" id="3.1.2.2"/>
    </reaction>
    <physiologicalReaction direction="left-to-right" evidence="20">
        <dbReference type="Rhea" id="RHEA:16646"/>
    </physiologicalReaction>
</comment>
<evidence type="ECO:0000256" key="12">
    <source>
        <dbReference type="ARBA" id="ARBA00023273"/>
    </source>
</evidence>
<gene>
    <name evidence="25" type="ORF">RVF87_10920</name>
</gene>
<evidence type="ECO:0000256" key="20">
    <source>
        <dbReference type="ARBA" id="ARBA00047734"/>
    </source>
</evidence>